<feature type="transmembrane region" description="Helical" evidence="1">
    <location>
        <begin position="46"/>
        <end position="70"/>
    </location>
</feature>
<dbReference type="AlphaFoldDB" id="A0A4S4F8C7"/>
<feature type="transmembrane region" description="Helical" evidence="1">
    <location>
        <begin position="158"/>
        <end position="176"/>
    </location>
</feature>
<keyword evidence="3" id="KW-0012">Acyltransferase</keyword>
<dbReference type="InterPro" id="IPR002656">
    <property type="entry name" value="Acyl_transf_3_dom"/>
</dbReference>
<dbReference type="Proteomes" id="UP000306798">
    <property type="component" value="Unassembled WGS sequence"/>
</dbReference>
<evidence type="ECO:0000313" key="3">
    <source>
        <dbReference type="EMBL" id="THG25672.1"/>
    </source>
</evidence>
<gene>
    <name evidence="3" type="ORF">E5991_05095</name>
</gene>
<comment type="caution">
    <text evidence="3">The sequence shown here is derived from an EMBL/GenBank/DDBJ whole genome shotgun (WGS) entry which is preliminary data.</text>
</comment>
<evidence type="ECO:0000256" key="1">
    <source>
        <dbReference type="SAM" id="Phobius"/>
    </source>
</evidence>
<feature type="transmembrane region" description="Helical" evidence="1">
    <location>
        <begin position="247"/>
        <end position="268"/>
    </location>
</feature>
<feature type="transmembrane region" description="Helical" evidence="1">
    <location>
        <begin position="182"/>
        <end position="203"/>
    </location>
</feature>
<keyword evidence="3" id="KW-0808">Transferase</keyword>
<feature type="transmembrane region" description="Helical" evidence="1">
    <location>
        <begin position="7"/>
        <end position="26"/>
    </location>
</feature>
<evidence type="ECO:0000259" key="2">
    <source>
        <dbReference type="Pfam" id="PF01757"/>
    </source>
</evidence>
<feature type="transmembrane region" description="Helical" evidence="1">
    <location>
        <begin position="317"/>
        <end position="335"/>
    </location>
</feature>
<dbReference type="RefSeq" id="WP_136511288.1">
    <property type="nucleotide sequence ID" value="NZ_SSTF01000013.1"/>
</dbReference>
<protein>
    <submittedName>
        <fullName evidence="3">Acyltransferase</fullName>
    </submittedName>
</protein>
<feature type="domain" description="Acyltransferase 3" evidence="2">
    <location>
        <begin position="7"/>
        <end position="335"/>
    </location>
</feature>
<evidence type="ECO:0000313" key="4">
    <source>
        <dbReference type="Proteomes" id="UP000306798"/>
    </source>
</evidence>
<name>A0A4S4F8C7_9BIFI</name>
<dbReference type="Pfam" id="PF01757">
    <property type="entry name" value="Acyl_transf_3"/>
    <property type="match status" value="1"/>
</dbReference>
<sequence length="398" mass="45598">MKTERNSSIELLRLVAMLMIVARHYITLNPFMGQFSTQPLTFTTMFYEWIVSLGKIGVAIFFIISAWYLCEETHPTIRKGLKRAWILEREVLFYSLGLMLVFVVFQPDLISKKTIALSFIPTISGSYWWYVTAYALFLVLSPYLTVGLRAIGKQAHAALCALLLIIWGLISGMLPANMLQLIGTNFIDFLYLYILITFYRWYLNNWGRKIAWIFVTAGTALIIGSFIALQYLGYYLHVDALRQNAHYLSNTCVMLPVILVGFGMVLLAESKFYVNRIINYLAGTAFGIYLIQCYPPMRDLLWIHWFNSGRDYTLPHPILRAIISILLIFFGCMATDCIRKTIFSLTADRRPGAWFDICATFIESRKVVQRLRSILLTVPNETPESVSAAMTKNQTKPV</sequence>
<feature type="transmembrane region" description="Helical" evidence="1">
    <location>
        <begin position="127"/>
        <end position="146"/>
    </location>
</feature>
<keyword evidence="1" id="KW-0472">Membrane</keyword>
<feature type="transmembrane region" description="Helical" evidence="1">
    <location>
        <begin position="277"/>
        <end position="297"/>
    </location>
</feature>
<keyword evidence="1" id="KW-0812">Transmembrane</keyword>
<feature type="transmembrane region" description="Helical" evidence="1">
    <location>
        <begin position="91"/>
        <end position="107"/>
    </location>
</feature>
<proteinExistence type="predicted"/>
<keyword evidence="1" id="KW-1133">Transmembrane helix</keyword>
<dbReference type="GO" id="GO:0016747">
    <property type="term" value="F:acyltransferase activity, transferring groups other than amino-acyl groups"/>
    <property type="evidence" value="ECO:0007669"/>
    <property type="project" value="InterPro"/>
</dbReference>
<organism evidence="3 4">
    <name type="scientific">Bifidobacterium pseudolongum</name>
    <dbReference type="NCBI Taxonomy" id="1694"/>
    <lineage>
        <taxon>Bacteria</taxon>
        <taxon>Bacillati</taxon>
        <taxon>Actinomycetota</taxon>
        <taxon>Actinomycetes</taxon>
        <taxon>Bifidobacteriales</taxon>
        <taxon>Bifidobacteriaceae</taxon>
        <taxon>Bifidobacterium</taxon>
    </lineage>
</organism>
<accession>A0A4S4F8C7</accession>
<reference evidence="3 4" key="1">
    <citation type="submission" date="2019-04" db="EMBL/GenBank/DDBJ databases">
        <title>Microbes associate with the intestines of laboratory mice.</title>
        <authorList>
            <person name="Navarre W."/>
            <person name="Wong E."/>
            <person name="Huang K.C."/>
            <person name="Tropini C."/>
            <person name="Ng K."/>
            <person name="Yu B."/>
        </authorList>
    </citation>
    <scope>NUCLEOTIDE SEQUENCE [LARGE SCALE GENOMIC DNA]</scope>
    <source>
        <strain evidence="3 4">NM87_A27A</strain>
    </source>
</reference>
<dbReference type="EMBL" id="SSTF01000013">
    <property type="protein sequence ID" value="THG25672.1"/>
    <property type="molecule type" value="Genomic_DNA"/>
</dbReference>
<feature type="transmembrane region" description="Helical" evidence="1">
    <location>
        <begin position="210"/>
        <end position="235"/>
    </location>
</feature>